<dbReference type="EMBL" id="CCXY01000101">
    <property type="protein sequence ID" value="CEG12047.1"/>
    <property type="molecule type" value="Genomic_DNA"/>
</dbReference>
<evidence type="ECO:0000256" key="1">
    <source>
        <dbReference type="ARBA" id="ARBA00001968"/>
    </source>
</evidence>
<dbReference type="GO" id="GO:0046872">
    <property type="term" value="F:metal ion binding"/>
    <property type="evidence" value="ECO:0007669"/>
    <property type="project" value="UniProtKB-KW"/>
</dbReference>
<evidence type="ECO:0000313" key="6">
    <source>
        <dbReference type="EMBL" id="CEG12047.1"/>
    </source>
</evidence>
<reference evidence="6" key="1">
    <citation type="submission" date="2014-09" db="EMBL/GenBank/DDBJ databases">
        <authorList>
            <person name="Probst J Alexander"/>
        </authorList>
    </citation>
    <scope>NUCLEOTIDE SEQUENCE</scope>
</reference>
<gene>
    <name evidence="6" type="ORF">MSIBF_A190001</name>
</gene>
<feature type="region of interest" description="Disordered" evidence="3">
    <location>
        <begin position="148"/>
        <end position="171"/>
    </location>
</feature>
<evidence type="ECO:0000259" key="5">
    <source>
        <dbReference type="Pfam" id="PF13613"/>
    </source>
</evidence>
<feature type="compositionally biased region" description="Basic residues" evidence="3">
    <location>
        <begin position="150"/>
        <end position="171"/>
    </location>
</feature>
<dbReference type="Pfam" id="PF13613">
    <property type="entry name" value="HTH_Tnp_4"/>
    <property type="match status" value="1"/>
</dbReference>
<protein>
    <submittedName>
        <fullName evidence="6">Transposase</fullName>
    </submittedName>
</protein>
<accession>A0A098E7Q4</accession>
<sequence length="329" mass="38295">MKVQQALKGDRLMKGVTGMSVHEFQELVKKFGKNLKKEKELRYDEDLKEGERERQPGGGRKGNLITVADKLFYILFYFKCYPTFDVIGLMFDLDRSNACRNVHKLIPILNGILKEAMVLPKRQIHTTEELFELFPVVHDLFIDATERQIPRPKNKHKQKENYSGKKKRHTKKNTIISDENREIRYLGPTVEGKKHDYRTFTDEFPTEPPPIPPPETPPLPGDFRFWTDPAYIGIEKDFPWLNVIITSFHSEILNKFKMPMKKPKGRDLTQYEKHLNKLISGIRVKVEHAIGGVKRFGIVSNIFRNKTDGLDDKVMEISCGLWNYHLLSS</sequence>
<evidence type="ECO:0000256" key="3">
    <source>
        <dbReference type="SAM" id="MobiDB-lite"/>
    </source>
</evidence>
<evidence type="ECO:0000256" key="2">
    <source>
        <dbReference type="ARBA" id="ARBA00022723"/>
    </source>
</evidence>
<name>A0A098E7Q4_9ZZZZ</name>
<dbReference type="AlphaFoldDB" id="A0A098E7Q4"/>
<comment type="cofactor">
    <cofactor evidence="1">
        <name>a divalent metal cation</name>
        <dbReference type="ChEBI" id="CHEBI:60240"/>
    </cofactor>
</comment>
<proteinExistence type="predicted"/>
<dbReference type="Pfam" id="PF13359">
    <property type="entry name" value="DDE_Tnp_4"/>
    <property type="match status" value="1"/>
</dbReference>
<dbReference type="InterPro" id="IPR027805">
    <property type="entry name" value="Transposase_HTH_dom"/>
</dbReference>
<evidence type="ECO:0000259" key="4">
    <source>
        <dbReference type="Pfam" id="PF13359"/>
    </source>
</evidence>
<keyword evidence="2" id="KW-0479">Metal-binding</keyword>
<feature type="domain" description="DDE Tnp4" evidence="4">
    <location>
        <begin position="142"/>
        <end position="323"/>
    </location>
</feature>
<dbReference type="InterPro" id="IPR027806">
    <property type="entry name" value="HARBI1_dom"/>
</dbReference>
<organism evidence="6">
    <name type="scientific">groundwater metagenome</name>
    <dbReference type="NCBI Taxonomy" id="717931"/>
    <lineage>
        <taxon>unclassified sequences</taxon>
        <taxon>metagenomes</taxon>
        <taxon>ecological metagenomes</taxon>
    </lineage>
</organism>
<feature type="domain" description="Transposase Helix-turn-helix" evidence="5">
    <location>
        <begin position="64"/>
        <end position="113"/>
    </location>
</feature>